<sequence length="405" mass="48101">MNNKILFIFFTLFFTQVGIGNTINSEILKKEISYYNEIGSFDKSIIKLDSIIHSKNVTNYDLYNLYLLKYLTYKTLLNYPEAEENLNVAEKYGLKSSKYKVEVETRVLIERIFIQFDYLKYDKVKELLQKVNKSNLKYLDAETYGFYISVLGTMNSLNKNYIQAEKDYLEGIEILKQKSPKHLPNIYRKLLHLYTETKDNKKALEAFNKGLYYAKHYSIKLYILNMYESLTWYYAQNEDWEKAYKTRLIVNDLATDYDAINQSGKLQNLEREIINKRNDLEVRNQKNIRLFLVIISTILIILLIVLYKFYKINIEKRKLVENENERMRNKLSDLINHSNNANQVEKKIILSDYNLSERQLDIIELVKKGFTNKEIATELYISENTVKYHLKVIYNTLGIESRNSL</sequence>
<proteinExistence type="predicted"/>
<accession>A0A427BNS3</accession>
<dbReference type="Pfam" id="PF00196">
    <property type="entry name" value="GerE"/>
    <property type="match status" value="1"/>
</dbReference>
<keyword evidence="3" id="KW-0804">Transcription</keyword>
<dbReference type="InterPro" id="IPR016032">
    <property type="entry name" value="Sig_transdc_resp-reg_C-effctor"/>
</dbReference>
<keyword evidence="5" id="KW-0812">Transmembrane</keyword>
<dbReference type="SUPFAM" id="SSF48452">
    <property type="entry name" value="TPR-like"/>
    <property type="match status" value="1"/>
</dbReference>
<evidence type="ECO:0000256" key="3">
    <source>
        <dbReference type="ARBA" id="ARBA00023163"/>
    </source>
</evidence>
<dbReference type="Gene3D" id="1.10.10.10">
    <property type="entry name" value="Winged helix-like DNA-binding domain superfamily/Winged helix DNA-binding domain"/>
    <property type="match status" value="1"/>
</dbReference>
<dbReference type="Proteomes" id="UP000267844">
    <property type="component" value="Unassembled WGS sequence"/>
</dbReference>
<feature type="domain" description="HTH luxR-type" evidence="6">
    <location>
        <begin position="348"/>
        <end position="405"/>
    </location>
</feature>
<dbReference type="PROSITE" id="PS50043">
    <property type="entry name" value="HTH_LUXR_2"/>
    <property type="match status" value="1"/>
</dbReference>
<dbReference type="RefSeq" id="WP_125349814.1">
    <property type="nucleotide sequence ID" value="NZ_RHPN01000014.1"/>
</dbReference>
<evidence type="ECO:0000313" key="8">
    <source>
        <dbReference type="Proteomes" id="UP000267844"/>
    </source>
</evidence>
<dbReference type="InterPro" id="IPR000792">
    <property type="entry name" value="Tscrpt_reg_LuxR_C"/>
</dbReference>
<reference evidence="7 8" key="1">
    <citation type="submission" date="2018-10" db="EMBL/GenBank/DDBJ databases">
        <title>Transmission dynamics of multidrug resistant bacteria on intensive care unit surfaces.</title>
        <authorList>
            <person name="D'Souza A.W."/>
            <person name="Potter R.F."/>
            <person name="Wallace M."/>
            <person name="Shupe A."/>
            <person name="Patel S."/>
            <person name="Sun S."/>
            <person name="Gul D."/>
            <person name="Kwon J.H."/>
            <person name="Andleeb S."/>
            <person name="Burnham C.-A.D."/>
            <person name="Dantas G."/>
        </authorList>
    </citation>
    <scope>NUCLEOTIDE SEQUENCE [LARGE SCALE GENOMIC DNA]</scope>
    <source>
        <strain evidence="7 8">WF_348</strain>
    </source>
</reference>
<dbReference type="EMBL" id="RHPO01000014">
    <property type="protein sequence ID" value="RRT91550.1"/>
    <property type="molecule type" value="Genomic_DNA"/>
</dbReference>
<protein>
    <submittedName>
        <fullName evidence="7">DNA-binding response regulator</fullName>
    </submittedName>
</protein>
<dbReference type="PRINTS" id="PR00038">
    <property type="entry name" value="HTHLUXR"/>
</dbReference>
<keyword evidence="2 7" id="KW-0238">DNA-binding</keyword>
<dbReference type="InterPro" id="IPR011990">
    <property type="entry name" value="TPR-like_helical_dom_sf"/>
</dbReference>
<keyword evidence="1" id="KW-0805">Transcription regulation</keyword>
<feature type="transmembrane region" description="Helical" evidence="5">
    <location>
        <begin position="290"/>
        <end position="310"/>
    </location>
</feature>
<dbReference type="Gene3D" id="1.25.40.10">
    <property type="entry name" value="Tetratricopeptide repeat domain"/>
    <property type="match status" value="1"/>
</dbReference>
<evidence type="ECO:0000256" key="2">
    <source>
        <dbReference type="ARBA" id="ARBA00023125"/>
    </source>
</evidence>
<keyword evidence="4" id="KW-0175">Coiled coil</keyword>
<keyword evidence="5" id="KW-1133">Transmembrane helix</keyword>
<keyword evidence="5" id="KW-0472">Membrane</keyword>
<evidence type="ECO:0000256" key="4">
    <source>
        <dbReference type="SAM" id="Coils"/>
    </source>
</evidence>
<dbReference type="GO" id="GO:0006355">
    <property type="term" value="P:regulation of DNA-templated transcription"/>
    <property type="evidence" value="ECO:0007669"/>
    <property type="project" value="InterPro"/>
</dbReference>
<name>A0A427BNS3_9FLAO</name>
<dbReference type="PANTHER" id="PTHR44688">
    <property type="entry name" value="DNA-BINDING TRANSCRIPTIONAL ACTIVATOR DEVR_DOSR"/>
    <property type="match status" value="1"/>
</dbReference>
<feature type="coiled-coil region" evidence="4">
    <location>
        <begin position="259"/>
        <end position="286"/>
    </location>
</feature>
<dbReference type="SMART" id="SM00421">
    <property type="entry name" value="HTH_LUXR"/>
    <property type="match status" value="1"/>
</dbReference>
<comment type="caution">
    <text evidence="7">The sequence shown here is derived from an EMBL/GenBank/DDBJ whole genome shotgun (WGS) entry which is preliminary data.</text>
</comment>
<dbReference type="SUPFAM" id="SSF46894">
    <property type="entry name" value="C-terminal effector domain of the bipartite response regulators"/>
    <property type="match status" value="1"/>
</dbReference>
<evidence type="ECO:0000256" key="5">
    <source>
        <dbReference type="SAM" id="Phobius"/>
    </source>
</evidence>
<organism evidence="7 8">
    <name type="scientific">Empedobacter falsenii</name>
    <dbReference type="NCBI Taxonomy" id="343874"/>
    <lineage>
        <taxon>Bacteria</taxon>
        <taxon>Pseudomonadati</taxon>
        <taxon>Bacteroidota</taxon>
        <taxon>Flavobacteriia</taxon>
        <taxon>Flavobacteriales</taxon>
        <taxon>Weeksellaceae</taxon>
        <taxon>Empedobacter</taxon>
    </lineage>
</organism>
<dbReference type="PANTHER" id="PTHR44688:SF16">
    <property type="entry name" value="DNA-BINDING TRANSCRIPTIONAL ACTIVATOR DEVR_DOSR"/>
    <property type="match status" value="1"/>
</dbReference>
<dbReference type="AlphaFoldDB" id="A0A427BNS3"/>
<gene>
    <name evidence="7" type="ORF">EGI89_08210</name>
</gene>
<dbReference type="CDD" id="cd06170">
    <property type="entry name" value="LuxR_C_like"/>
    <property type="match status" value="1"/>
</dbReference>
<dbReference type="GO" id="GO:0003677">
    <property type="term" value="F:DNA binding"/>
    <property type="evidence" value="ECO:0007669"/>
    <property type="project" value="UniProtKB-KW"/>
</dbReference>
<evidence type="ECO:0000256" key="1">
    <source>
        <dbReference type="ARBA" id="ARBA00023015"/>
    </source>
</evidence>
<dbReference type="InterPro" id="IPR036388">
    <property type="entry name" value="WH-like_DNA-bd_sf"/>
</dbReference>
<evidence type="ECO:0000259" key="6">
    <source>
        <dbReference type="PROSITE" id="PS50043"/>
    </source>
</evidence>
<evidence type="ECO:0000313" key="7">
    <source>
        <dbReference type="EMBL" id="RRT91550.1"/>
    </source>
</evidence>